<evidence type="ECO:0000256" key="1">
    <source>
        <dbReference type="SAM" id="MobiDB-lite"/>
    </source>
</evidence>
<sequence length="82" mass="8920">MDGEVGSRNCTWSELNTGRGRAELLLFACNQLTIPLPHQLSNQRSMSDGLVKSAPIGRNPPAADVQSITPSPIRQYPSCLKK</sequence>
<protein>
    <submittedName>
        <fullName evidence="2">Uncharacterized protein</fullName>
    </submittedName>
</protein>
<feature type="region of interest" description="Disordered" evidence="1">
    <location>
        <begin position="38"/>
        <end position="71"/>
    </location>
</feature>
<evidence type="ECO:0000313" key="3">
    <source>
        <dbReference type="Proteomes" id="UP000054630"/>
    </source>
</evidence>
<reference evidence="2 3" key="1">
    <citation type="submission" date="2015-01" db="EMBL/GenBank/DDBJ databases">
        <title>Evolution of Trichinella species and genotypes.</title>
        <authorList>
            <person name="Korhonen P.K."/>
            <person name="Edoardo P."/>
            <person name="Giuseppe L.R."/>
            <person name="Gasser R.B."/>
        </authorList>
    </citation>
    <scope>NUCLEOTIDE SEQUENCE [LARGE SCALE GENOMIC DNA]</scope>
    <source>
        <strain evidence="2">ISS37</strain>
    </source>
</reference>
<keyword evidence="3" id="KW-1185">Reference proteome</keyword>
<dbReference type="AlphaFoldDB" id="A0A0V0SI09"/>
<organism evidence="2 3">
    <name type="scientific">Trichinella nelsoni</name>
    <dbReference type="NCBI Taxonomy" id="6336"/>
    <lineage>
        <taxon>Eukaryota</taxon>
        <taxon>Metazoa</taxon>
        <taxon>Ecdysozoa</taxon>
        <taxon>Nematoda</taxon>
        <taxon>Enoplea</taxon>
        <taxon>Dorylaimia</taxon>
        <taxon>Trichinellida</taxon>
        <taxon>Trichinellidae</taxon>
        <taxon>Trichinella</taxon>
    </lineage>
</organism>
<dbReference type="Proteomes" id="UP000054630">
    <property type="component" value="Unassembled WGS sequence"/>
</dbReference>
<name>A0A0V0SI09_9BILA</name>
<dbReference type="EMBL" id="JYDL01000007">
    <property type="protein sequence ID" value="KRX26381.1"/>
    <property type="molecule type" value="Genomic_DNA"/>
</dbReference>
<gene>
    <name evidence="2" type="ORF">T07_189</name>
</gene>
<proteinExistence type="predicted"/>
<comment type="caution">
    <text evidence="2">The sequence shown here is derived from an EMBL/GenBank/DDBJ whole genome shotgun (WGS) entry which is preliminary data.</text>
</comment>
<evidence type="ECO:0000313" key="2">
    <source>
        <dbReference type="EMBL" id="KRX26381.1"/>
    </source>
</evidence>
<accession>A0A0V0SI09</accession>